<dbReference type="SMART" id="SM00530">
    <property type="entry name" value="HTH_XRE"/>
    <property type="match status" value="1"/>
</dbReference>
<dbReference type="CDD" id="cd00093">
    <property type="entry name" value="HTH_XRE"/>
    <property type="match status" value="1"/>
</dbReference>
<dbReference type="Pfam" id="PF17765">
    <property type="entry name" value="MLTR_LBD"/>
    <property type="match status" value="1"/>
</dbReference>
<dbReference type="SUPFAM" id="SSF47413">
    <property type="entry name" value="lambda repressor-like DNA-binding domains"/>
    <property type="match status" value="1"/>
</dbReference>
<gene>
    <name evidence="2" type="ORF">FTW19_23585</name>
</gene>
<dbReference type="InterPro" id="IPR001387">
    <property type="entry name" value="Cro/C1-type_HTH"/>
</dbReference>
<dbReference type="Proteomes" id="UP000321820">
    <property type="component" value="Chromosome"/>
</dbReference>
<dbReference type="PANTHER" id="PTHR35010">
    <property type="entry name" value="BLL4672 PROTEIN-RELATED"/>
    <property type="match status" value="1"/>
</dbReference>
<sequence>MLSEQRRQPSTNSFDTVSRIGELVRQWRTLRHLTQLELALEAGISARHLSFIESGKALPSREMVTQLAEALAIPLRERNALFLAAGFAPTHRETGLAQPEMALINRAIEFILKQQEPYPALVLNRHWDITRANEGAAAFMNFVFDTPPDDPNMIRQIFSDHLLRPFIANWDEVASDLIRRLHHEIDWAPTDEKLRALLEFALANPHVPEKSKVRPMEVPMSPTLNFVIRKNGVELSFFSTWTSFAAPHDVTLDELRIESSFPADDASARLWERIIAGEFTR</sequence>
<dbReference type="PROSITE" id="PS50943">
    <property type="entry name" value="HTH_CROC1"/>
    <property type="match status" value="1"/>
</dbReference>
<dbReference type="EMBL" id="CP042806">
    <property type="protein sequence ID" value="QEE30714.1"/>
    <property type="molecule type" value="Genomic_DNA"/>
</dbReference>
<evidence type="ECO:0000313" key="3">
    <source>
        <dbReference type="Proteomes" id="UP000321820"/>
    </source>
</evidence>
<evidence type="ECO:0000259" key="1">
    <source>
        <dbReference type="PROSITE" id="PS50943"/>
    </source>
</evidence>
<keyword evidence="3" id="KW-1185">Reference proteome</keyword>
<dbReference type="Gene3D" id="3.30.450.180">
    <property type="match status" value="1"/>
</dbReference>
<dbReference type="AlphaFoldDB" id="A0A5B9EGK0"/>
<dbReference type="PANTHER" id="PTHR35010:SF4">
    <property type="entry name" value="BLL5781 PROTEIN"/>
    <property type="match status" value="1"/>
</dbReference>
<dbReference type="KEGG" id="talb:FTW19_23585"/>
<accession>A0A5B9EGK0</accession>
<dbReference type="RefSeq" id="WP_147650011.1">
    <property type="nucleotide sequence ID" value="NZ_CP042806.1"/>
</dbReference>
<dbReference type="InterPro" id="IPR041413">
    <property type="entry name" value="MLTR_LBD"/>
</dbReference>
<dbReference type="Gene3D" id="1.10.260.40">
    <property type="entry name" value="lambda repressor-like DNA-binding domains"/>
    <property type="match status" value="1"/>
</dbReference>
<name>A0A5B9EGK0_9BACT</name>
<feature type="domain" description="HTH cro/C1-type" evidence="1">
    <location>
        <begin position="24"/>
        <end position="78"/>
    </location>
</feature>
<dbReference type="Pfam" id="PF01381">
    <property type="entry name" value="HTH_3"/>
    <property type="match status" value="1"/>
</dbReference>
<dbReference type="InterPro" id="IPR010982">
    <property type="entry name" value="Lambda_DNA-bd_dom_sf"/>
</dbReference>
<protein>
    <submittedName>
        <fullName evidence="2">Helix-turn-helix transcriptional regulator</fullName>
    </submittedName>
</protein>
<proteinExistence type="predicted"/>
<evidence type="ECO:0000313" key="2">
    <source>
        <dbReference type="EMBL" id="QEE30714.1"/>
    </source>
</evidence>
<dbReference type="OrthoDB" id="2959414at2"/>
<reference evidence="2 3" key="1">
    <citation type="submission" date="2019-08" db="EMBL/GenBank/DDBJ databases">
        <title>Complete genome sequence of Terriglobus albidus strain ORNL.</title>
        <authorList>
            <person name="Podar M."/>
        </authorList>
    </citation>
    <scope>NUCLEOTIDE SEQUENCE [LARGE SCALE GENOMIC DNA]</scope>
    <source>
        <strain evidence="2 3">ORNL</strain>
    </source>
</reference>
<organism evidence="2 3">
    <name type="scientific">Terriglobus albidus</name>
    <dbReference type="NCBI Taxonomy" id="1592106"/>
    <lineage>
        <taxon>Bacteria</taxon>
        <taxon>Pseudomonadati</taxon>
        <taxon>Acidobacteriota</taxon>
        <taxon>Terriglobia</taxon>
        <taxon>Terriglobales</taxon>
        <taxon>Acidobacteriaceae</taxon>
        <taxon>Terriglobus</taxon>
    </lineage>
</organism>
<dbReference type="GO" id="GO:0003677">
    <property type="term" value="F:DNA binding"/>
    <property type="evidence" value="ECO:0007669"/>
    <property type="project" value="InterPro"/>
</dbReference>